<feature type="compositionally biased region" description="Low complexity" evidence="7">
    <location>
        <begin position="253"/>
        <end position="263"/>
    </location>
</feature>
<evidence type="ECO:0000313" key="11">
    <source>
        <dbReference type="Proteomes" id="UP001596972"/>
    </source>
</evidence>
<reference evidence="11" key="1">
    <citation type="journal article" date="2019" name="Int. J. Syst. Evol. Microbiol.">
        <title>The Global Catalogue of Microorganisms (GCM) 10K type strain sequencing project: providing services to taxonomists for standard genome sequencing and annotation.</title>
        <authorList>
            <consortium name="The Broad Institute Genomics Platform"/>
            <consortium name="The Broad Institute Genome Sequencing Center for Infectious Disease"/>
            <person name="Wu L."/>
            <person name="Ma J."/>
        </authorList>
    </citation>
    <scope>NUCLEOTIDE SEQUENCE [LARGE SCALE GENOMIC DNA]</scope>
    <source>
        <strain evidence="11">JCM 31202</strain>
    </source>
</reference>
<feature type="active site" description="Proton donor" evidence="6">
    <location>
        <position position="398"/>
    </location>
</feature>
<dbReference type="PROSITE" id="PS51764">
    <property type="entry name" value="GH26"/>
    <property type="match status" value="1"/>
</dbReference>
<feature type="compositionally biased region" description="Basic residues" evidence="7">
    <location>
        <begin position="25"/>
        <end position="39"/>
    </location>
</feature>
<evidence type="ECO:0000313" key="10">
    <source>
        <dbReference type="EMBL" id="MFD0901600.1"/>
    </source>
</evidence>
<protein>
    <submittedName>
        <fullName evidence="10">DNRLRE domain-containing protein</fullName>
    </submittedName>
</protein>
<keyword evidence="2" id="KW-0964">Secreted</keyword>
<evidence type="ECO:0000256" key="4">
    <source>
        <dbReference type="ARBA" id="ARBA00022801"/>
    </source>
</evidence>
<comment type="subcellular location">
    <subcellularLocation>
        <location evidence="1">Secreted</location>
    </subcellularLocation>
</comment>
<dbReference type="EMBL" id="JBHTJA010000023">
    <property type="protein sequence ID" value="MFD0901600.1"/>
    <property type="molecule type" value="Genomic_DNA"/>
</dbReference>
<accession>A0ABW3EP77</accession>
<feature type="domain" description="GH26" evidence="9">
    <location>
        <begin position="240"/>
        <end position="561"/>
    </location>
</feature>
<evidence type="ECO:0000256" key="1">
    <source>
        <dbReference type="ARBA" id="ARBA00004613"/>
    </source>
</evidence>
<keyword evidence="8" id="KW-1133">Transmembrane helix</keyword>
<comment type="caution">
    <text evidence="10">The sequence shown here is derived from an EMBL/GenBank/DDBJ whole genome shotgun (WGS) entry which is preliminary data.</text>
</comment>
<feature type="transmembrane region" description="Helical" evidence="8">
    <location>
        <begin position="45"/>
        <end position="66"/>
    </location>
</feature>
<feature type="region of interest" description="Disordered" evidence="7">
    <location>
        <begin position="240"/>
        <end position="302"/>
    </location>
</feature>
<evidence type="ECO:0000256" key="7">
    <source>
        <dbReference type="SAM" id="MobiDB-lite"/>
    </source>
</evidence>
<gene>
    <name evidence="10" type="ORF">ACFQ11_14460</name>
</gene>
<dbReference type="Gene3D" id="3.20.20.80">
    <property type="entry name" value="Glycosidases"/>
    <property type="match status" value="1"/>
</dbReference>
<feature type="region of interest" description="Disordered" evidence="7">
    <location>
        <begin position="1"/>
        <end position="39"/>
    </location>
</feature>
<dbReference type="Pfam" id="PF24517">
    <property type="entry name" value="CBM96"/>
    <property type="match status" value="1"/>
</dbReference>
<keyword evidence="5 6" id="KW-0326">Glycosidase</keyword>
<organism evidence="10 11">
    <name type="scientific">Actinomadura sediminis</name>
    <dbReference type="NCBI Taxonomy" id="1038904"/>
    <lineage>
        <taxon>Bacteria</taxon>
        <taxon>Bacillati</taxon>
        <taxon>Actinomycetota</taxon>
        <taxon>Actinomycetes</taxon>
        <taxon>Streptosporangiales</taxon>
        <taxon>Thermomonosporaceae</taxon>
        <taxon>Actinomadura</taxon>
    </lineage>
</organism>
<keyword evidence="8" id="KW-0812">Transmembrane</keyword>
<evidence type="ECO:0000256" key="3">
    <source>
        <dbReference type="ARBA" id="ARBA00022729"/>
    </source>
</evidence>
<feature type="active site" description="Nucleophile" evidence="6">
    <location>
        <position position="501"/>
    </location>
</feature>
<feature type="compositionally biased region" description="Low complexity" evidence="7">
    <location>
        <begin position="272"/>
        <end position="283"/>
    </location>
</feature>
<dbReference type="InterPro" id="IPR055372">
    <property type="entry name" value="CBM96"/>
</dbReference>
<dbReference type="Proteomes" id="UP001596972">
    <property type="component" value="Unassembled WGS sequence"/>
</dbReference>
<name>A0ABW3EP77_9ACTN</name>
<sequence>MTGWERHGEAPPNFGRPAGPDGRRGRNRRLRRASAARARSRARRALRVTALGTALAAGAGAALVFAPGDLSRTAPIDGTDRITVVPASADTYVSREKPDSARGAHAVVTASAWPGWHTEGYVAFTVPSTAAPFRSARLELTLERFDHLPDRVELRELPGGWSEHETTWRNRPGPGRPLAEVPMPRPDAPGGTDGRVTIDVSRWVGGPGDYAFALVNPQKHTSVRFRAGETAAGPRLVLSPEAPAATPAPPASAAPSPSRTARPSTPPRARDAAPAPAPSSRAPGGSGGDDGGGGGSPRTDARTLCGVSLEVDKGQTHLEALAEAEGRYGRLGMVRNFYPGAPGAWPGRFGGELGKRPTVVSFKMNPRDVLAGKYDSKMARWFADAPDDRDVYWVYYHEPEDNIADGHFTAADYRAAWRRLAGLADRAGNPRLKATLVLMSWSLEAESKRNWRDYYPGRDVIEVLGWDTYNLAKDRYQTPAEMYSKVLAVSEQEDLPFGVAETGAHLIPGDNGTKRAAWLRSMTRYLEENDALWVAYFDLDWPTGDYRLLDAPSIKAWNDFC</sequence>
<evidence type="ECO:0000256" key="2">
    <source>
        <dbReference type="ARBA" id="ARBA00022525"/>
    </source>
</evidence>
<keyword evidence="3" id="KW-0732">Signal</keyword>
<dbReference type="InterPro" id="IPR022790">
    <property type="entry name" value="GH26_dom"/>
</dbReference>
<feature type="compositionally biased region" description="Gly residues" evidence="7">
    <location>
        <begin position="284"/>
        <end position="296"/>
    </location>
</feature>
<dbReference type="NCBIfam" id="NF033679">
    <property type="entry name" value="DNRLRE_dom"/>
    <property type="match status" value="1"/>
</dbReference>
<dbReference type="InterPro" id="IPR017853">
    <property type="entry name" value="GH"/>
</dbReference>
<dbReference type="RefSeq" id="WP_378298814.1">
    <property type="nucleotide sequence ID" value="NZ_JBHTJA010000023.1"/>
</dbReference>
<evidence type="ECO:0000256" key="8">
    <source>
        <dbReference type="SAM" id="Phobius"/>
    </source>
</evidence>
<evidence type="ECO:0000259" key="9">
    <source>
        <dbReference type="PROSITE" id="PS51764"/>
    </source>
</evidence>
<proteinExistence type="inferred from homology"/>
<comment type="similarity">
    <text evidence="6">Belongs to the glycosyl hydrolase 26 family.</text>
</comment>
<evidence type="ECO:0000256" key="5">
    <source>
        <dbReference type="ARBA" id="ARBA00023295"/>
    </source>
</evidence>
<feature type="region of interest" description="Disordered" evidence="7">
    <location>
        <begin position="162"/>
        <end position="196"/>
    </location>
</feature>
<keyword evidence="8" id="KW-0472">Membrane</keyword>
<keyword evidence="4 6" id="KW-0378">Hydrolase</keyword>
<keyword evidence="11" id="KW-1185">Reference proteome</keyword>
<dbReference type="SUPFAM" id="SSF51445">
    <property type="entry name" value="(Trans)glycosidases"/>
    <property type="match status" value="1"/>
</dbReference>
<evidence type="ECO:0000256" key="6">
    <source>
        <dbReference type="PROSITE-ProRule" id="PRU01100"/>
    </source>
</evidence>